<dbReference type="PROSITE" id="PS50113">
    <property type="entry name" value="PAC"/>
    <property type="match status" value="1"/>
</dbReference>
<dbReference type="CDD" id="cd00077">
    <property type="entry name" value="HDc"/>
    <property type="match status" value="1"/>
</dbReference>
<dbReference type="InterPro" id="IPR035965">
    <property type="entry name" value="PAS-like_dom_sf"/>
</dbReference>
<dbReference type="SMART" id="SM00471">
    <property type="entry name" value="HDc"/>
    <property type="match status" value="1"/>
</dbReference>
<dbReference type="PROSITE" id="PS50887">
    <property type="entry name" value="GGDEF"/>
    <property type="match status" value="1"/>
</dbReference>
<dbReference type="PANTHER" id="PTHR43155">
    <property type="entry name" value="CYCLIC DI-GMP PHOSPHODIESTERASE PA4108-RELATED"/>
    <property type="match status" value="1"/>
</dbReference>
<dbReference type="PANTHER" id="PTHR43155:SF2">
    <property type="entry name" value="CYCLIC DI-GMP PHOSPHODIESTERASE PA4108"/>
    <property type="match status" value="1"/>
</dbReference>
<feature type="domain" description="PAC" evidence="2">
    <location>
        <begin position="219"/>
        <end position="271"/>
    </location>
</feature>
<evidence type="ECO:0000259" key="4">
    <source>
        <dbReference type="PROSITE" id="PS51832"/>
    </source>
</evidence>
<feature type="domain" description="GGDEF" evidence="3">
    <location>
        <begin position="310"/>
        <end position="445"/>
    </location>
</feature>
<dbReference type="NCBIfam" id="TIGR00254">
    <property type="entry name" value="GGDEF"/>
    <property type="match status" value="1"/>
</dbReference>
<sequence>MIQDKLIQERSLAQSVLLQREEELTAIIEHAVEGIFLFDPSTRRVIKSNAAFRVMLGYTEEQMRQLTLYDIVGHVRSSIDRIVEALWQGKEVALSERQYLHKDGSVIVVEVSGRVITYEDELAVCVVVHNLTPQRVSEDARRAAEASYQSLFENAAEGIFQTTPQGRYLRANSALAQIYGYASPQQMIGEISDVSTQLYVAEDRRAEFTRLMTANGGVKHFDSQIRRRDGSVIWISESARPVFNDQGTLICYEGFVQDITDRKAWEMQREHDLIEAQFRADHDSLTELWNHRAFHRQAEQRIDETARGGGSLALIMIDIDNFEFFNTLYGHVTGDEVLRMVANRLQTICGFRDVAARFGGDEFALLLADIGFHSRGDLERELMEKLQDLTFCLQGLSMPIPITCSIGIVVCPADGGERLELLHLAEERLRRAKTGGADDTDADQMREYLHQAIDGFSMLDALVNAVDNKDRYTRHHSEDVMDHCLVIARELGMDEKFQHTLAVAALLHDVGKIGVPDAILRKPGNLTDVEYAAIKQHPQMGAAIVFAVPGLEATLDAIRHHHECYNGSGYPMGLRGEEIPLIARIMAVADAYSAMTMDRPYRKGMAIERAISILSAGTGEQWDGMCVDAFLRAKQRLATEENCFRLAA</sequence>
<dbReference type="SUPFAM" id="SSF55785">
    <property type="entry name" value="PYP-like sensor domain (PAS domain)"/>
    <property type="match status" value="2"/>
</dbReference>
<dbReference type="NCBIfam" id="TIGR00229">
    <property type="entry name" value="sensory_box"/>
    <property type="match status" value="2"/>
</dbReference>
<dbReference type="EMBL" id="AP025739">
    <property type="protein sequence ID" value="BDI30567.1"/>
    <property type="molecule type" value="Genomic_DNA"/>
</dbReference>
<dbReference type="PROSITE" id="PS50112">
    <property type="entry name" value="PAS"/>
    <property type="match status" value="2"/>
</dbReference>
<dbReference type="SUPFAM" id="SSF55073">
    <property type="entry name" value="Nucleotide cyclase"/>
    <property type="match status" value="1"/>
</dbReference>
<dbReference type="SMART" id="SM00091">
    <property type="entry name" value="PAS"/>
    <property type="match status" value="2"/>
</dbReference>
<dbReference type="CDD" id="cd01949">
    <property type="entry name" value="GGDEF"/>
    <property type="match status" value="1"/>
</dbReference>
<dbReference type="SUPFAM" id="SSF109604">
    <property type="entry name" value="HD-domain/PDEase-like"/>
    <property type="match status" value="1"/>
</dbReference>
<reference evidence="5 6" key="1">
    <citation type="journal article" date="2019" name="Int. J. Syst. Evol. Microbiol.">
        <title>Capsulimonas corticalis gen. nov., sp. nov., an aerobic capsulated bacterium, of a novel bacterial order, Capsulimonadales ord. nov., of the class Armatimonadia of the phylum Armatimonadetes.</title>
        <authorList>
            <person name="Li J."/>
            <person name="Kudo C."/>
            <person name="Tonouchi A."/>
        </authorList>
    </citation>
    <scope>NUCLEOTIDE SEQUENCE [LARGE SCALE GENOMIC DNA]</scope>
    <source>
        <strain evidence="5 6">AX-7</strain>
    </source>
</reference>
<dbReference type="InterPro" id="IPR001610">
    <property type="entry name" value="PAC"/>
</dbReference>
<organism evidence="5 6">
    <name type="scientific">Capsulimonas corticalis</name>
    <dbReference type="NCBI Taxonomy" id="2219043"/>
    <lineage>
        <taxon>Bacteria</taxon>
        <taxon>Bacillati</taxon>
        <taxon>Armatimonadota</taxon>
        <taxon>Armatimonadia</taxon>
        <taxon>Capsulimonadales</taxon>
        <taxon>Capsulimonadaceae</taxon>
        <taxon>Capsulimonas</taxon>
    </lineage>
</organism>
<dbReference type="AlphaFoldDB" id="A0A9N7L2R9"/>
<dbReference type="Gene3D" id="1.10.3210.10">
    <property type="entry name" value="Hypothetical protein af1432"/>
    <property type="match status" value="1"/>
</dbReference>
<evidence type="ECO:0000313" key="6">
    <source>
        <dbReference type="Proteomes" id="UP000287394"/>
    </source>
</evidence>
<dbReference type="Pfam" id="PF13426">
    <property type="entry name" value="PAS_9"/>
    <property type="match status" value="2"/>
</dbReference>
<accession>A0A9N7L2R9</accession>
<dbReference type="PROSITE" id="PS51832">
    <property type="entry name" value="HD_GYP"/>
    <property type="match status" value="1"/>
</dbReference>
<keyword evidence="6" id="KW-1185">Reference proteome</keyword>
<evidence type="ECO:0000259" key="1">
    <source>
        <dbReference type="PROSITE" id="PS50112"/>
    </source>
</evidence>
<dbReference type="InterPro" id="IPR000160">
    <property type="entry name" value="GGDEF_dom"/>
</dbReference>
<feature type="domain" description="PAS" evidence="1">
    <location>
        <begin position="20"/>
        <end position="63"/>
    </location>
</feature>
<dbReference type="InterPro" id="IPR029787">
    <property type="entry name" value="Nucleotide_cyclase"/>
</dbReference>
<dbReference type="Proteomes" id="UP000287394">
    <property type="component" value="Chromosome"/>
</dbReference>
<feature type="domain" description="HD-GYP" evidence="4">
    <location>
        <begin position="451"/>
        <end position="646"/>
    </location>
</feature>
<dbReference type="Gene3D" id="3.30.450.20">
    <property type="entry name" value="PAS domain"/>
    <property type="match status" value="2"/>
</dbReference>
<name>A0A9N7L2R9_9BACT</name>
<dbReference type="InterPro" id="IPR037522">
    <property type="entry name" value="HD_GYP_dom"/>
</dbReference>
<dbReference type="InterPro" id="IPR000014">
    <property type="entry name" value="PAS"/>
</dbReference>
<gene>
    <name evidence="5" type="ORF">CCAX7_26180</name>
</gene>
<dbReference type="Pfam" id="PF00990">
    <property type="entry name" value="GGDEF"/>
    <property type="match status" value="1"/>
</dbReference>
<dbReference type="Pfam" id="PF13487">
    <property type="entry name" value="HD_5"/>
    <property type="match status" value="1"/>
</dbReference>
<proteinExistence type="predicted"/>
<dbReference type="SMART" id="SM00267">
    <property type="entry name" value="GGDEF"/>
    <property type="match status" value="1"/>
</dbReference>
<dbReference type="Gene3D" id="3.30.70.270">
    <property type="match status" value="1"/>
</dbReference>
<dbReference type="CDD" id="cd00130">
    <property type="entry name" value="PAS"/>
    <property type="match status" value="2"/>
</dbReference>
<dbReference type="InterPro" id="IPR003607">
    <property type="entry name" value="HD/PDEase_dom"/>
</dbReference>
<evidence type="ECO:0000259" key="3">
    <source>
        <dbReference type="PROSITE" id="PS50887"/>
    </source>
</evidence>
<dbReference type="KEGG" id="ccot:CCAX7_26180"/>
<dbReference type="SMART" id="SM00086">
    <property type="entry name" value="PAC"/>
    <property type="match status" value="2"/>
</dbReference>
<feature type="domain" description="PAS" evidence="1">
    <location>
        <begin position="144"/>
        <end position="185"/>
    </location>
</feature>
<protein>
    <recommendedName>
        <fullName evidence="7">Diguanylate cyclase</fullName>
    </recommendedName>
</protein>
<evidence type="ECO:0000259" key="2">
    <source>
        <dbReference type="PROSITE" id="PS50113"/>
    </source>
</evidence>
<evidence type="ECO:0000313" key="5">
    <source>
        <dbReference type="EMBL" id="BDI30567.1"/>
    </source>
</evidence>
<evidence type="ECO:0008006" key="7">
    <source>
        <dbReference type="Google" id="ProtNLM"/>
    </source>
</evidence>
<dbReference type="InterPro" id="IPR043128">
    <property type="entry name" value="Rev_trsase/Diguanyl_cyclase"/>
</dbReference>
<dbReference type="InterPro" id="IPR000700">
    <property type="entry name" value="PAS-assoc_C"/>
</dbReference>